<feature type="compositionally biased region" description="Low complexity" evidence="4">
    <location>
        <begin position="579"/>
        <end position="596"/>
    </location>
</feature>
<dbReference type="NCBIfam" id="TIGR01646">
    <property type="entry name" value="vgr_GE"/>
    <property type="match status" value="1"/>
</dbReference>
<dbReference type="AlphaFoldDB" id="A0A518B2T4"/>
<dbReference type="OrthoDB" id="9762420at2"/>
<dbReference type="Pfam" id="PF05954">
    <property type="entry name" value="Phage_GPD"/>
    <property type="match status" value="1"/>
</dbReference>
<dbReference type="PANTHER" id="PTHR32305">
    <property type="match status" value="1"/>
</dbReference>
<evidence type="ECO:0000256" key="2">
    <source>
        <dbReference type="ARBA" id="ARBA00005558"/>
    </source>
</evidence>
<dbReference type="Gene3D" id="2.30.110.50">
    <property type="match status" value="1"/>
</dbReference>
<dbReference type="Gene3D" id="4.10.220.110">
    <property type="match status" value="1"/>
</dbReference>
<dbReference type="Gene3D" id="2.40.50.230">
    <property type="entry name" value="Gp5 N-terminal domain"/>
    <property type="match status" value="1"/>
</dbReference>
<keyword evidence="3" id="KW-0964">Secreted</keyword>
<accession>A0A518B2T4</accession>
<sequence length="812" mass="88966">MSRYSQADRWMKFSSPLGDDALLLIGFHGREAVSELYAFELDLVAPRGEEISFDKILGQSAAVESHLPETPRRYFRGMISRMAQVGRDEEFVLYRARLVPKLWALSQNKRSRVFQQQTVPQILDKVFEGYRVKFTLHDHYPKHNYCVQSQESDFAFASRLMEEEGIHFRFDQQEDGEELVICDDSRESPLLPDQGELRYDATFQAEGKLGLVGDWIKSQELVPGKVKLGDYSFELPSQDVGAQESLTESVTAGSVRHSLPLGALKETEVYDYPGSYSHRHDGVLPTGEESSEELHEIFEDRGRTARIRMEERAAGAVVIEGTSTASHMTPGFGFHLAGHFDGDGAYFITEVEHQVELASFRGDDRGVSHYKNTFRAVPRSVRFRPERETPIPTMKGSQTAKVVGPAGTEVFTDKYGRIHVSFHWGEVEDESSHSCWLRVSQPWAGQGWGMVALPRVGQEVVVDFLDGDPDQPIVTGSVYNAEQPVPYKLPDERSQMGIRSRSRHGDAENYSEFRIDDTLGKEQLHFHAERDLTTSVENDHSTVVANDMHVSTGADKHEAIAGVYNMIIGGGTSGDASDDGSGASPPSTTTSTASQGSGSGGDSSYWGPGWNYQSPYVTRTIGYYNSTYCLGEMHTICAGNNLAINLAFNETVNVGWTLNLFTVLTTELFFGAQFEIRRPLTTEIKGGESNISFLINKFKEQEEEVAAVSHDIAAAADLAIGAAGAVDLTAGAAMMIDAGATLDISSTGIITIMGTAITLSAGPTNIAITPAGIILNGPIISLNADTELSMMGVSLSEDMVQMNAAIALSLIE</sequence>
<dbReference type="PANTHER" id="PTHR32305:SF15">
    <property type="entry name" value="PROTEIN RHSA-RELATED"/>
    <property type="match status" value="1"/>
</dbReference>
<dbReference type="SUPFAM" id="SSF69279">
    <property type="entry name" value="Phage tail proteins"/>
    <property type="match status" value="2"/>
</dbReference>
<dbReference type="EMBL" id="CP036279">
    <property type="protein sequence ID" value="QDU61301.1"/>
    <property type="molecule type" value="Genomic_DNA"/>
</dbReference>
<dbReference type="Gene3D" id="3.55.50.10">
    <property type="entry name" value="Baseplate protein-like domains"/>
    <property type="match status" value="1"/>
</dbReference>
<feature type="region of interest" description="Disordered" evidence="4">
    <location>
        <begin position="574"/>
        <end position="604"/>
    </location>
</feature>
<evidence type="ECO:0000256" key="1">
    <source>
        <dbReference type="ARBA" id="ARBA00004613"/>
    </source>
</evidence>
<reference evidence="7 8" key="1">
    <citation type="submission" date="2019-02" db="EMBL/GenBank/DDBJ databases">
        <title>Deep-cultivation of Planctomycetes and their phenomic and genomic characterization uncovers novel biology.</title>
        <authorList>
            <person name="Wiegand S."/>
            <person name="Jogler M."/>
            <person name="Boedeker C."/>
            <person name="Pinto D."/>
            <person name="Vollmers J."/>
            <person name="Rivas-Marin E."/>
            <person name="Kohn T."/>
            <person name="Peeters S.H."/>
            <person name="Heuer A."/>
            <person name="Rast P."/>
            <person name="Oberbeckmann S."/>
            <person name="Bunk B."/>
            <person name="Jeske O."/>
            <person name="Meyerdierks A."/>
            <person name="Storesund J.E."/>
            <person name="Kallscheuer N."/>
            <person name="Luecker S."/>
            <person name="Lage O.M."/>
            <person name="Pohl T."/>
            <person name="Merkel B.J."/>
            <person name="Hornburger P."/>
            <person name="Mueller R.-W."/>
            <person name="Bruemmer F."/>
            <person name="Labrenz M."/>
            <person name="Spormann A.M."/>
            <person name="Op den Camp H."/>
            <person name="Overmann J."/>
            <person name="Amann R."/>
            <person name="Jetten M.S.M."/>
            <person name="Mascher T."/>
            <person name="Medema M.H."/>
            <person name="Devos D.P."/>
            <person name="Kaster A.-K."/>
            <person name="Ovreas L."/>
            <person name="Rohde M."/>
            <person name="Galperin M.Y."/>
            <person name="Jogler C."/>
        </authorList>
    </citation>
    <scope>NUCLEOTIDE SEQUENCE [LARGE SCALE GENOMIC DNA]</scope>
    <source>
        <strain evidence="7 8">Pan216</strain>
    </source>
</reference>
<keyword evidence="8" id="KW-1185">Reference proteome</keyword>
<dbReference type="InterPro" id="IPR017847">
    <property type="entry name" value="T6SS_RhsGE_Vgr_subset"/>
</dbReference>
<comment type="similarity">
    <text evidence="2">Belongs to the VgrG protein family.</text>
</comment>
<dbReference type="Pfam" id="PF22178">
    <property type="entry name" value="Gp5_trimer_C"/>
    <property type="match status" value="1"/>
</dbReference>
<dbReference type="SUPFAM" id="SSF69349">
    <property type="entry name" value="Phage fibre proteins"/>
    <property type="match status" value="1"/>
</dbReference>
<proteinExistence type="inferred from homology"/>
<organism evidence="7 8">
    <name type="scientific">Kolteria novifilia</name>
    <dbReference type="NCBI Taxonomy" id="2527975"/>
    <lineage>
        <taxon>Bacteria</taxon>
        <taxon>Pseudomonadati</taxon>
        <taxon>Planctomycetota</taxon>
        <taxon>Planctomycetia</taxon>
        <taxon>Kolteriales</taxon>
        <taxon>Kolteriaceae</taxon>
        <taxon>Kolteria</taxon>
    </lineage>
</organism>
<dbReference type="GO" id="GO:0005576">
    <property type="term" value="C:extracellular region"/>
    <property type="evidence" value="ECO:0007669"/>
    <property type="project" value="UniProtKB-SubCell"/>
</dbReference>
<dbReference type="InterPro" id="IPR037026">
    <property type="entry name" value="Vgr_OB-fold_dom_sf"/>
</dbReference>
<dbReference type="InterPro" id="IPR054030">
    <property type="entry name" value="Gp5_Vgr_C"/>
</dbReference>
<evidence type="ECO:0000313" key="7">
    <source>
        <dbReference type="EMBL" id="QDU61301.1"/>
    </source>
</evidence>
<gene>
    <name evidence="7" type="ORF">Pan216_21560</name>
</gene>
<feature type="domain" description="Gp5/Type VI secretion system Vgr C-terminal trimerisation" evidence="6">
    <location>
        <begin position="496"/>
        <end position="566"/>
    </location>
</feature>
<dbReference type="Pfam" id="PF04717">
    <property type="entry name" value="Phage_base_V"/>
    <property type="match status" value="1"/>
</dbReference>
<evidence type="ECO:0000259" key="6">
    <source>
        <dbReference type="Pfam" id="PF22178"/>
    </source>
</evidence>
<comment type="subcellular location">
    <subcellularLocation>
        <location evidence="1">Secreted</location>
    </subcellularLocation>
</comment>
<evidence type="ECO:0000256" key="4">
    <source>
        <dbReference type="SAM" id="MobiDB-lite"/>
    </source>
</evidence>
<feature type="domain" description="Gp5/Type VI secretion system Vgr protein OB-fold" evidence="5">
    <location>
        <begin position="413"/>
        <end position="479"/>
    </location>
</feature>
<name>A0A518B2T4_9BACT</name>
<dbReference type="Proteomes" id="UP000317093">
    <property type="component" value="Chromosome"/>
</dbReference>
<evidence type="ECO:0000259" key="5">
    <source>
        <dbReference type="Pfam" id="PF04717"/>
    </source>
</evidence>
<evidence type="ECO:0000256" key="3">
    <source>
        <dbReference type="ARBA" id="ARBA00022525"/>
    </source>
</evidence>
<evidence type="ECO:0000313" key="8">
    <source>
        <dbReference type="Proteomes" id="UP000317093"/>
    </source>
</evidence>
<dbReference type="NCBIfam" id="TIGR03361">
    <property type="entry name" value="VI_Rhs_Vgr"/>
    <property type="match status" value="1"/>
</dbReference>
<protein>
    <submittedName>
        <fullName evidence="7">Phage-related baseplate assembly protein</fullName>
    </submittedName>
</protein>
<dbReference type="InterPro" id="IPR050708">
    <property type="entry name" value="T6SS_VgrG/RHS"/>
</dbReference>
<dbReference type="InterPro" id="IPR006533">
    <property type="entry name" value="T6SS_Vgr_RhsGE"/>
</dbReference>
<dbReference type="SUPFAM" id="SSF69255">
    <property type="entry name" value="gp5 N-terminal domain-like"/>
    <property type="match status" value="1"/>
</dbReference>
<dbReference type="KEGG" id="knv:Pan216_21560"/>
<dbReference type="InterPro" id="IPR006531">
    <property type="entry name" value="Gp5/Vgr_OB"/>
</dbReference>